<dbReference type="Proteomes" id="UP000284202">
    <property type="component" value="Unassembled WGS sequence"/>
</dbReference>
<keyword evidence="3" id="KW-1185">Reference proteome</keyword>
<protein>
    <recommendedName>
        <fullName evidence="1">Haem-binding uptake Tiki superfamily ChaN domain-containing protein</fullName>
    </recommendedName>
</protein>
<dbReference type="SUPFAM" id="SSF159501">
    <property type="entry name" value="EreA/ChaN-like"/>
    <property type="match status" value="1"/>
</dbReference>
<reference evidence="3" key="1">
    <citation type="submission" date="2018-09" db="EMBL/GenBank/DDBJ databases">
        <title>Acidovorax cavernicola nov. sp. isolated from Gruta de las Maravillas (Aracena, Spain).</title>
        <authorList>
            <person name="Jurado V."/>
            <person name="Gutierrez-Patricio S."/>
            <person name="Gonzalez-Pimentel J.L."/>
            <person name="Miller A.Z."/>
            <person name="Laiz L."/>
            <person name="Saiz-Jimenez C."/>
        </authorList>
    </citation>
    <scope>NUCLEOTIDE SEQUENCE [LARGE SCALE GENOMIC DNA]</scope>
    <source>
        <strain evidence="3">1011MAR3C25</strain>
    </source>
</reference>
<comment type="caution">
    <text evidence="2">The sequence shown here is derived from an EMBL/GenBank/DDBJ whole genome shotgun (WGS) entry which is preliminary data.</text>
</comment>
<organism evidence="2 3">
    <name type="scientific">Paracoccus onubensis</name>
    <dbReference type="NCBI Taxonomy" id="1675788"/>
    <lineage>
        <taxon>Bacteria</taxon>
        <taxon>Pseudomonadati</taxon>
        <taxon>Pseudomonadota</taxon>
        <taxon>Alphaproteobacteria</taxon>
        <taxon>Rhodobacterales</taxon>
        <taxon>Paracoccaceae</taxon>
        <taxon>Paracoccus</taxon>
    </lineage>
</organism>
<name>A0A418SY77_9RHOB</name>
<dbReference type="OrthoDB" id="9795827at2"/>
<dbReference type="Gene3D" id="3.40.50.11550">
    <property type="match status" value="1"/>
</dbReference>
<evidence type="ECO:0000313" key="2">
    <source>
        <dbReference type="EMBL" id="RJE85858.1"/>
    </source>
</evidence>
<evidence type="ECO:0000313" key="3">
    <source>
        <dbReference type="Proteomes" id="UP000284202"/>
    </source>
</evidence>
<dbReference type="EMBL" id="QZCG01000005">
    <property type="protein sequence ID" value="RJE85858.1"/>
    <property type="molecule type" value="Genomic_DNA"/>
</dbReference>
<feature type="domain" description="Haem-binding uptake Tiki superfamily ChaN" evidence="1">
    <location>
        <begin position="6"/>
        <end position="185"/>
    </location>
</feature>
<evidence type="ECO:0000259" key="1">
    <source>
        <dbReference type="Pfam" id="PF04187"/>
    </source>
</evidence>
<gene>
    <name evidence="2" type="ORF">D3P04_08900</name>
</gene>
<accession>A0A418SY77</accession>
<sequence length="219" mass="24080">MYVAAALAGLRQITMGFEMFPARANPILAEWVAGGLTEEEFLLRVDWASVWGFPAELYMPLFHFCRDMQIPMIGLNVKRDLVRSVGASGWDGTSDDLKEGLTRPAVSPMAYRRFIFELTGGSRPDRKAQAPDDPAFDNFVAAQEVWDRAFASRLADSVAQNPDRLAIGVMGKGHIQYGGGVPWQLRDLGLAESFVAVPADMDELCDPNAADATMLLRNP</sequence>
<dbReference type="InterPro" id="IPR007314">
    <property type="entry name" value="Cofac_haem-bd_dom"/>
</dbReference>
<dbReference type="AlphaFoldDB" id="A0A418SY77"/>
<proteinExistence type="predicted"/>
<dbReference type="Pfam" id="PF04187">
    <property type="entry name" value="Cofac_haem_bdg"/>
    <property type="match status" value="1"/>
</dbReference>
<dbReference type="CDD" id="cd14727">
    <property type="entry name" value="ChanN-like"/>
    <property type="match status" value="1"/>
</dbReference>